<reference evidence="1" key="1">
    <citation type="journal article" date="2022" name="Int. J. Mol. Sci.">
        <title>Draft Genome of Tanacetum Coccineum: Genomic Comparison of Closely Related Tanacetum-Family Plants.</title>
        <authorList>
            <person name="Yamashiro T."/>
            <person name="Shiraishi A."/>
            <person name="Nakayama K."/>
            <person name="Satake H."/>
        </authorList>
    </citation>
    <scope>NUCLEOTIDE SEQUENCE</scope>
</reference>
<reference evidence="1" key="2">
    <citation type="submission" date="2022-01" db="EMBL/GenBank/DDBJ databases">
        <authorList>
            <person name="Yamashiro T."/>
            <person name="Shiraishi A."/>
            <person name="Satake H."/>
            <person name="Nakayama K."/>
        </authorList>
    </citation>
    <scope>NUCLEOTIDE SEQUENCE</scope>
</reference>
<comment type="caution">
    <text evidence="1">The sequence shown here is derived from an EMBL/GenBank/DDBJ whole genome shotgun (WGS) entry which is preliminary data.</text>
</comment>
<name>A0ABQ4ZP06_9ASTR</name>
<proteinExistence type="predicted"/>
<evidence type="ECO:0000313" key="1">
    <source>
        <dbReference type="EMBL" id="GJS91652.1"/>
    </source>
</evidence>
<keyword evidence="2" id="KW-1185">Reference proteome</keyword>
<evidence type="ECO:0000313" key="2">
    <source>
        <dbReference type="Proteomes" id="UP001151760"/>
    </source>
</evidence>
<organism evidence="1 2">
    <name type="scientific">Tanacetum coccineum</name>
    <dbReference type="NCBI Taxonomy" id="301880"/>
    <lineage>
        <taxon>Eukaryota</taxon>
        <taxon>Viridiplantae</taxon>
        <taxon>Streptophyta</taxon>
        <taxon>Embryophyta</taxon>
        <taxon>Tracheophyta</taxon>
        <taxon>Spermatophyta</taxon>
        <taxon>Magnoliopsida</taxon>
        <taxon>eudicotyledons</taxon>
        <taxon>Gunneridae</taxon>
        <taxon>Pentapetalae</taxon>
        <taxon>asterids</taxon>
        <taxon>campanulids</taxon>
        <taxon>Asterales</taxon>
        <taxon>Asteraceae</taxon>
        <taxon>Asteroideae</taxon>
        <taxon>Anthemideae</taxon>
        <taxon>Anthemidinae</taxon>
        <taxon>Tanacetum</taxon>
    </lineage>
</organism>
<gene>
    <name evidence="1" type="ORF">Tco_0774288</name>
</gene>
<accession>A0ABQ4ZP06</accession>
<protein>
    <submittedName>
        <fullName evidence="1">Uncharacterized protein</fullName>
    </submittedName>
</protein>
<dbReference type="Proteomes" id="UP001151760">
    <property type="component" value="Unassembled WGS sequence"/>
</dbReference>
<dbReference type="EMBL" id="BQNB010011522">
    <property type="protein sequence ID" value="GJS91652.1"/>
    <property type="molecule type" value="Genomic_DNA"/>
</dbReference>
<sequence>MVPTGHEDDYYSTWFSNFILVVINVPPGHHGYCWSYHVPPGSMTLVSPGSVMIPSGRFPATVQGQNSTDFVTDGVSLNAMGGRKTAVATVLIVRYGTIDAFGSRIDDAYGFVFLSYLKRMAGPLVNLLGFCPETTHFFSRMSSTFTDHSMEPTGFEIDMHFLRGSRSLLELISQKGEECMDRGKVVVFIYLSFRGSFSYSAFDHDHDILVESRSWILQMVALDHYGDAFSVIYAHSRNKGFGLRGACEGLEASSPAINRRPLSLT</sequence>